<organism evidence="2 3">
    <name type="scientific">Kordia algicida OT-1</name>
    <dbReference type="NCBI Taxonomy" id="391587"/>
    <lineage>
        <taxon>Bacteria</taxon>
        <taxon>Pseudomonadati</taxon>
        <taxon>Bacteroidota</taxon>
        <taxon>Flavobacteriia</taxon>
        <taxon>Flavobacteriales</taxon>
        <taxon>Flavobacteriaceae</taxon>
        <taxon>Kordia</taxon>
    </lineage>
</organism>
<evidence type="ECO:0000313" key="2">
    <source>
        <dbReference type="EMBL" id="EDP98119.1"/>
    </source>
</evidence>
<dbReference type="HOGENOM" id="CLU_093143_0_0_10"/>
<name>A9DJK1_9FLAO</name>
<feature type="signal peptide" evidence="1">
    <location>
        <begin position="1"/>
        <end position="21"/>
    </location>
</feature>
<reference evidence="2 3" key="1">
    <citation type="journal article" date="2011" name="J. Bacteriol.">
        <title>Genome sequence of the algicidal bacterium Kordia algicida OT-1.</title>
        <authorList>
            <person name="Lee H.S."/>
            <person name="Kang S.G."/>
            <person name="Kwon K.K."/>
            <person name="Lee J.H."/>
            <person name="Kim S.J."/>
        </authorList>
    </citation>
    <scope>NUCLEOTIDE SEQUENCE [LARGE SCALE GENOMIC DNA]</scope>
    <source>
        <strain evidence="2 3">OT-1</strain>
    </source>
</reference>
<proteinExistence type="predicted"/>
<dbReference type="eggNOG" id="ENOG502Z9ZK">
    <property type="taxonomic scope" value="Bacteria"/>
</dbReference>
<dbReference type="AlphaFoldDB" id="A9DJK1"/>
<accession>A9DJK1</accession>
<dbReference type="EMBL" id="ABIB01000001">
    <property type="protein sequence ID" value="EDP98119.1"/>
    <property type="molecule type" value="Genomic_DNA"/>
</dbReference>
<dbReference type="Proteomes" id="UP000002945">
    <property type="component" value="Unassembled WGS sequence"/>
</dbReference>
<evidence type="ECO:0000313" key="3">
    <source>
        <dbReference type="Proteomes" id="UP000002945"/>
    </source>
</evidence>
<evidence type="ECO:0000256" key="1">
    <source>
        <dbReference type="SAM" id="SignalP"/>
    </source>
</evidence>
<comment type="caution">
    <text evidence="2">The sequence shown here is derived from an EMBL/GenBank/DDBJ whole genome shotgun (WGS) entry which is preliminary data.</text>
</comment>
<keyword evidence="3" id="KW-1185">Reference proteome</keyword>
<keyword evidence="1" id="KW-0732">Signal</keyword>
<feature type="chain" id="PRO_5002734059" evidence="1">
    <location>
        <begin position="22"/>
        <end position="266"/>
    </location>
</feature>
<gene>
    <name evidence="2" type="ORF">KAOT1_12917</name>
</gene>
<sequence length="266" mass="30962">MSAMKGLILFLFLSCTAFGLAQKSITATLKQQDTLAVDRFVAMDNFGAKYVIQNNILIKRKDKKEWQYNNLQLGKITSVDILNPLKITLFYEDFNTVIVLDNTLNEIKRTDFNVIEDFKNLAAATTANDRNLWIFDTNTQQLEIFNYVQQKTPIQNLPIPEKFVTLKSNYNFCRVLTETDIYLYNIYGSLLSKKPLLGVTDFDMTNSEVIFLKDEQLYYTHEDDVYLINLSSDRIAIKQFSLHDDILYIYDGIVLYQFQLKKPTKE</sequence>
<protein>
    <submittedName>
        <fullName evidence="2">Uncharacterized protein</fullName>
    </submittedName>
</protein>
<dbReference type="STRING" id="391587.KAOT1_12917"/>